<keyword evidence="1" id="KW-1133">Transmembrane helix</keyword>
<comment type="caution">
    <text evidence="3">The sequence shown here is derived from an EMBL/GenBank/DDBJ whole genome shotgun (WGS) entry which is preliminary data.</text>
</comment>
<dbReference type="InterPro" id="IPR000873">
    <property type="entry name" value="AMP-dep_synth/lig_dom"/>
</dbReference>
<proteinExistence type="predicted"/>
<sequence length="546" mass="60259">MRGGNGIQGIGVEDIVKAGLPPEEARAFHEVLKGPPPPYWFPCPKHAKSANLERLMEDPIASFNLFHKYTVDHPEVYWPLVLMELSIAFREGPKCILDNTDRSKHCGSWFPGSSLNIAECCLLSSKYPYKQDDTVAVIWRNEGEDDFPVNKLQLKDLREQVMKMANALELTFVKGDVIAICMPMTVTAVIIYLAIVLAGFVVVSIADSFAAPEVATRLNVANAKGIFTQDFVIRGGRRLQLYSRAVEAGSCKAVVVPTDGNQLGVQLRDHDLSLMDFLSCVNYLSRRTKSDSMDTTFSSVTILGTIPSMVKAWKGSQNTKGFDWTKIKAFGSAGEASHIDDDLWLSSRSYYKPVIECCGGTELASAYVQGSLLQLQAFGAFSTPSMATGFVVLDENGIPYPDDVPCVGEVGLYPLFMGATYRLLNADHEEVYFKGMPKYKGMQLRRHGDMIQRTTGGYFLVLSGPEQLAIFVVLKRRSSCESEGEHLKMKFSEAIQRNLNPLFKVSFCKSCGRVAQNGIKQVIAKGSEGSNKARILCSQQAVVLFD</sequence>
<dbReference type="Proteomes" id="UP000825729">
    <property type="component" value="Unassembled WGS sequence"/>
</dbReference>
<dbReference type="PANTHER" id="PTHR44378">
    <property type="entry name" value="ACYL-ACTIVATING ENZYME 17, PEROXISOMAL-RELATED"/>
    <property type="match status" value="1"/>
</dbReference>
<dbReference type="PANTHER" id="PTHR44378:SF1">
    <property type="entry name" value="ACYL-ACTIVATING ENZYME 18, PEROXISOMAL-RELATED"/>
    <property type="match status" value="1"/>
</dbReference>
<feature type="domain" description="AMP-dependent synthetase/ligase" evidence="2">
    <location>
        <begin position="130"/>
        <end position="234"/>
    </location>
</feature>
<dbReference type="InterPro" id="IPR042099">
    <property type="entry name" value="ANL_N_sf"/>
</dbReference>
<evidence type="ECO:0000256" key="1">
    <source>
        <dbReference type="SAM" id="Phobius"/>
    </source>
</evidence>
<accession>A0AAV7F713</accession>
<protein>
    <recommendedName>
        <fullName evidence="2">AMP-dependent synthetase/ligase domain-containing protein</fullName>
    </recommendedName>
</protein>
<dbReference type="Gene3D" id="3.40.50.12780">
    <property type="entry name" value="N-terminal domain of ligase-like"/>
    <property type="match status" value="2"/>
</dbReference>
<evidence type="ECO:0000259" key="2">
    <source>
        <dbReference type="Pfam" id="PF00501"/>
    </source>
</evidence>
<feature type="transmembrane region" description="Helical" evidence="1">
    <location>
        <begin position="177"/>
        <end position="203"/>
    </location>
</feature>
<keyword evidence="1" id="KW-0812">Transmembrane</keyword>
<reference evidence="3 4" key="1">
    <citation type="submission" date="2021-07" db="EMBL/GenBank/DDBJ databases">
        <title>The Aristolochia fimbriata genome: insights into angiosperm evolution, floral development and chemical biosynthesis.</title>
        <authorList>
            <person name="Jiao Y."/>
        </authorList>
    </citation>
    <scope>NUCLEOTIDE SEQUENCE [LARGE SCALE GENOMIC DNA]</scope>
    <source>
        <strain evidence="3">IBCAS-2021</strain>
        <tissue evidence="3">Leaf</tissue>
    </source>
</reference>
<dbReference type="EMBL" id="JAINDJ010000002">
    <property type="protein sequence ID" value="KAG9456399.1"/>
    <property type="molecule type" value="Genomic_DNA"/>
</dbReference>
<evidence type="ECO:0000313" key="4">
    <source>
        <dbReference type="Proteomes" id="UP000825729"/>
    </source>
</evidence>
<keyword evidence="1" id="KW-0472">Membrane</keyword>
<gene>
    <name evidence="3" type="ORF">H6P81_000907</name>
</gene>
<dbReference type="Pfam" id="PF00501">
    <property type="entry name" value="AMP-binding"/>
    <property type="match status" value="1"/>
</dbReference>
<name>A0AAV7F713_ARIFI</name>
<keyword evidence="4" id="KW-1185">Reference proteome</keyword>
<evidence type="ECO:0000313" key="3">
    <source>
        <dbReference type="EMBL" id="KAG9456399.1"/>
    </source>
</evidence>
<dbReference type="SUPFAM" id="SSF56801">
    <property type="entry name" value="Acetyl-CoA synthetase-like"/>
    <property type="match status" value="1"/>
</dbReference>
<organism evidence="3 4">
    <name type="scientific">Aristolochia fimbriata</name>
    <name type="common">White veined hardy Dutchman's pipe vine</name>
    <dbReference type="NCBI Taxonomy" id="158543"/>
    <lineage>
        <taxon>Eukaryota</taxon>
        <taxon>Viridiplantae</taxon>
        <taxon>Streptophyta</taxon>
        <taxon>Embryophyta</taxon>
        <taxon>Tracheophyta</taxon>
        <taxon>Spermatophyta</taxon>
        <taxon>Magnoliopsida</taxon>
        <taxon>Magnoliidae</taxon>
        <taxon>Piperales</taxon>
        <taxon>Aristolochiaceae</taxon>
        <taxon>Aristolochia</taxon>
    </lineage>
</organism>
<dbReference type="AlphaFoldDB" id="A0AAV7F713"/>